<dbReference type="InterPro" id="IPR010105">
    <property type="entry name" value="TonB_sidphr_rcpt"/>
</dbReference>
<dbReference type="AlphaFoldDB" id="A0AA37W1X3"/>
<comment type="caution">
    <text evidence="15">The sequence shown here is derived from an EMBL/GenBank/DDBJ whole genome shotgun (WGS) entry which is preliminary data.</text>
</comment>
<dbReference type="NCBIfam" id="TIGR01783">
    <property type="entry name" value="TonB-siderophor"/>
    <property type="match status" value="1"/>
</dbReference>
<dbReference type="Pfam" id="PF07715">
    <property type="entry name" value="Plug"/>
    <property type="match status" value="1"/>
</dbReference>
<dbReference type="Gene3D" id="2.40.170.20">
    <property type="entry name" value="TonB-dependent receptor, beta-barrel domain"/>
    <property type="match status" value="1"/>
</dbReference>
<reference evidence="15" key="1">
    <citation type="journal article" date="2014" name="Int. J. Syst. Evol. Microbiol.">
        <title>Complete genome sequence of Corynebacterium casei LMG S-19264T (=DSM 44701T), isolated from a smear-ripened cheese.</title>
        <authorList>
            <consortium name="US DOE Joint Genome Institute (JGI-PGF)"/>
            <person name="Walter F."/>
            <person name="Albersmeier A."/>
            <person name="Kalinowski J."/>
            <person name="Ruckert C."/>
        </authorList>
    </citation>
    <scope>NUCLEOTIDE SEQUENCE</scope>
    <source>
        <strain evidence="15">NBRC 101628</strain>
    </source>
</reference>
<dbReference type="PANTHER" id="PTHR32552:SF90">
    <property type="entry name" value="METAL-PSEUDOPALINE RECEPTOR CNTO"/>
    <property type="match status" value="1"/>
</dbReference>
<evidence type="ECO:0000256" key="1">
    <source>
        <dbReference type="ARBA" id="ARBA00004571"/>
    </source>
</evidence>
<dbReference type="PANTHER" id="PTHR32552">
    <property type="entry name" value="FERRICHROME IRON RECEPTOR-RELATED"/>
    <property type="match status" value="1"/>
</dbReference>
<dbReference type="InterPro" id="IPR039426">
    <property type="entry name" value="TonB-dep_rcpt-like"/>
</dbReference>
<evidence type="ECO:0000259" key="13">
    <source>
        <dbReference type="Pfam" id="PF00593"/>
    </source>
</evidence>
<dbReference type="EMBL" id="BSNC01000005">
    <property type="protein sequence ID" value="GLP96987.1"/>
    <property type="molecule type" value="Genomic_DNA"/>
</dbReference>
<keyword evidence="16" id="KW-1185">Reference proteome</keyword>
<keyword evidence="8 15" id="KW-0675">Receptor</keyword>
<protein>
    <submittedName>
        <fullName evidence="15">TonB-dependent receptor</fullName>
    </submittedName>
</protein>
<dbReference type="GO" id="GO:0015344">
    <property type="term" value="F:siderophore uptake transmembrane transporter activity"/>
    <property type="evidence" value="ECO:0007669"/>
    <property type="project" value="TreeGrafter"/>
</dbReference>
<dbReference type="Proteomes" id="UP001161422">
    <property type="component" value="Unassembled WGS sequence"/>
</dbReference>
<name>A0AA37W1X3_9GAMM</name>
<dbReference type="InterPro" id="IPR037066">
    <property type="entry name" value="Plug_dom_sf"/>
</dbReference>
<evidence type="ECO:0000256" key="2">
    <source>
        <dbReference type="ARBA" id="ARBA00009810"/>
    </source>
</evidence>
<dbReference type="InterPro" id="IPR036942">
    <property type="entry name" value="Beta-barrel_TonB_sf"/>
</dbReference>
<evidence type="ECO:0000259" key="14">
    <source>
        <dbReference type="Pfam" id="PF07715"/>
    </source>
</evidence>
<keyword evidence="7 10" id="KW-0472">Membrane</keyword>
<feature type="region of interest" description="Disordered" evidence="12">
    <location>
        <begin position="378"/>
        <end position="401"/>
    </location>
</feature>
<sequence>MLQQNAPQESTTQTPAINTQIEIIEIKGIRLPYRGNVRLFDTPQAVDTIDAELLENQGITRFIQALEFSPSVVRQNNSGGMFDSYAVRGFAGDENNPTGHLVNGFNARGYSGNRSTANIETIEVLKGPGSALYGQGEPGGTVNIITKKPQFEEQGYIQGTLGSFNKKQLEFDYTNAVHQDAAFRINGSYEDSDSHRDNIFVKSFHLSPSFLWNISDATSLSYEMEVLDYRKPFDRGVYVLNNDFDSVNTRAFYGDIRDGANRVQALGHQLQLNHQLNSQWHLLTGLAMRESSLQGKSSDTELSEGRQLIYTDPTKLSRQHRERDYRAKDVSLRAELSGDWEIANINHNLLFGLDYYHFNLDTDYRVWRTAWGSGDPTYSIDPNNPDYTQPQPETSPKTLSAEKQKGLGLYAQDLLELTDNAKLLLGFRVDNFEQEIHNLLSQETQVQKQTELTPRVGFVYDVQEGVNLYTSYSKGFRPNPGLDANRNAFDPEKSQSFEVGAKWQDLAQRFSGSIALYDANKTNMLTSDPETGFSATLGEVTSQGLEFQLVTEITDTTDVELAYAYTDAKTAKDVIDSEWGVPIPKGSRLINVAKHSGHLSLRHYRDILGKQVYLGSTIQYVGDRLGETADPSYILPAYTLVNLSAVVNLSDRLVAKLHVNNLLNQRYFVNSYHKLWTMPGEPINIHATVKYQF</sequence>
<evidence type="ECO:0000256" key="11">
    <source>
        <dbReference type="RuleBase" id="RU003357"/>
    </source>
</evidence>
<keyword evidence="3 10" id="KW-0813">Transport</keyword>
<dbReference type="SUPFAM" id="SSF56935">
    <property type="entry name" value="Porins"/>
    <property type="match status" value="1"/>
</dbReference>
<accession>A0AA37W1X3</accession>
<dbReference type="CDD" id="cd01347">
    <property type="entry name" value="ligand_gated_channel"/>
    <property type="match status" value="1"/>
</dbReference>
<proteinExistence type="inferred from homology"/>
<keyword evidence="9 10" id="KW-0998">Cell outer membrane</keyword>
<evidence type="ECO:0000256" key="3">
    <source>
        <dbReference type="ARBA" id="ARBA00022448"/>
    </source>
</evidence>
<feature type="domain" description="TonB-dependent receptor-like beta-barrel" evidence="13">
    <location>
        <begin position="212"/>
        <end position="662"/>
    </location>
</feature>
<evidence type="ECO:0000313" key="16">
    <source>
        <dbReference type="Proteomes" id="UP001161422"/>
    </source>
</evidence>
<organism evidence="15 16">
    <name type="scientific">Paraferrimonas sedimenticola</name>
    <dbReference type="NCBI Taxonomy" id="375674"/>
    <lineage>
        <taxon>Bacteria</taxon>
        <taxon>Pseudomonadati</taxon>
        <taxon>Pseudomonadota</taxon>
        <taxon>Gammaproteobacteria</taxon>
        <taxon>Alteromonadales</taxon>
        <taxon>Ferrimonadaceae</taxon>
        <taxon>Paraferrimonas</taxon>
    </lineage>
</organism>
<feature type="compositionally biased region" description="Polar residues" evidence="12">
    <location>
        <begin position="380"/>
        <end position="398"/>
    </location>
</feature>
<evidence type="ECO:0000256" key="7">
    <source>
        <dbReference type="ARBA" id="ARBA00023136"/>
    </source>
</evidence>
<keyword evidence="5 10" id="KW-0812">Transmembrane</keyword>
<dbReference type="InterPro" id="IPR012910">
    <property type="entry name" value="Plug_dom"/>
</dbReference>
<dbReference type="Gene3D" id="2.170.130.10">
    <property type="entry name" value="TonB-dependent receptor, plug domain"/>
    <property type="match status" value="1"/>
</dbReference>
<evidence type="ECO:0000256" key="5">
    <source>
        <dbReference type="ARBA" id="ARBA00022692"/>
    </source>
</evidence>
<dbReference type="PROSITE" id="PS52016">
    <property type="entry name" value="TONB_DEPENDENT_REC_3"/>
    <property type="match status" value="1"/>
</dbReference>
<reference evidence="15" key="2">
    <citation type="submission" date="2023-01" db="EMBL/GenBank/DDBJ databases">
        <title>Draft genome sequence of Paraferrimonas sedimenticola strain NBRC 101628.</title>
        <authorList>
            <person name="Sun Q."/>
            <person name="Mori K."/>
        </authorList>
    </citation>
    <scope>NUCLEOTIDE SEQUENCE</scope>
    <source>
        <strain evidence="15">NBRC 101628</strain>
    </source>
</reference>
<keyword evidence="6 11" id="KW-0798">TonB box</keyword>
<feature type="domain" description="TonB-dependent receptor plug" evidence="14">
    <location>
        <begin position="39"/>
        <end position="141"/>
    </location>
</feature>
<evidence type="ECO:0000256" key="12">
    <source>
        <dbReference type="SAM" id="MobiDB-lite"/>
    </source>
</evidence>
<evidence type="ECO:0000256" key="9">
    <source>
        <dbReference type="ARBA" id="ARBA00023237"/>
    </source>
</evidence>
<dbReference type="GO" id="GO:0009279">
    <property type="term" value="C:cell outer membrane"/>
    <property type="evidence" value="ECO:0007669"/>
    <property type="project" value="UniProtKB-SubCell"/>
</dbReference>
<evidence type="ECO:0000256" key="4">
    <source>
        <dbReference type="ARBA" id="ARBA00022452"/>
    </source>
</evidence>
<comment type="subcellular location">
    <subcellularLocation>
        <location evidence="1 10">Cell outer membrane</location>
        <topology evidence="1 10">Multi-pass membrane protein</topology>
    </subcellularLocation>
</comment>
<dbReference type="Pfam" id="PF00593">
    <property type="entry name" value="TonB_dep_Rec_b-barrel"/>
    <property type="match status" value="1"/>
</dbReference>
<dbReference type="InterPro" id="IPR000531">
    <property type="entry name" value="Beta-barrel_TonB"/>
</dbReference>
<dbReference type="GO" id="GO:0015891">
    <property type="term" value="P:siderophore transport"/>
    <property type="evidence" value="ECO:0007669"/>
    <property type="project" value="InterPro"/>
</dbReference>
<dbReference type="GO" id="GO:0038023">
    <property type="term" value="F:signaling receptor activity"/>
    <property type="evidence" value="ECO:0007669"/>
    <property type="project" value="InterPro"/>
</dbReference>
<evidence type="ECO:0000313" key="15">
    <source>
        <dbReference type="EMBL" id="GLP96987.1"/>
    </source>
</evidence>
<comment type="similarity">
    <text evidence="2 10 11">Belongs to the TonB-dependent receptor family.</text>
</comment>
<keyword evidence="4 10" id="KW-1134">Transmembrane beta strand</keyword>
<gene>
    <name evidence="15" type="ORF">GCM10007895_22930</name>
</gene>
<evidence type="ECO:0000256" key="10">
    <source>
        <dbReference type="PROSITE-ProRule" id="PRU01360"/>
    </source>
</evidence>
<evidence type="ECO:0000256" key="6">
    <source>
        <dbReference type="ARBA" id="ARBA00023077"/>
    </source>
</evidence>
<evidence type="ECO:0000256" key="8">
    <source>
        <dbReference type="ARBA" id="ARBA00023170"/>
    </source>
</evidence>